<reference evidence="3" key="1">
    <citation type="submission" date="2015-08" db="EMBL/GenBank/DDBJ databases">
        <authorList>
            <person name="Varghese N."/>
        </authorList>
    </citation>
    <scope>NUCLEOTIDE SEQUENCE [LARGE SCALE GENOMIC DNA]</scope>
    <source>
        <strain evidence="3">DSM 17901</strain>
    </source>
</reference>
<name>A0A0K6GVF2_9NEIS</name>
<evidence type="ECO:0000313" key="2">
    <source>
        <dbReference type="EMBL" id="CUA82550.1"/>
    </source>
</evidence>
<protein>
    <recommendedName>
        <fullName evidence="4">Cobalt transport protein</fullName>
    </recommendedName>
</protein>
<keyword evidence="3" id="KW-1185">Reference proteome</keyword>
<dbReference type="AlphaFoldDB" id="A0A0K6GVF2"/>
<feature type="transmembrane region" description="Helical" evidence="1">
    <location>
        <begin position="47"/>
        <end position="70"/>
    </location>
</feature>
<organism evidence="2 3">
    <name type="scientific">Gulbenkiania indica</name>
    <dbReference type="NCBI Taxonomy" id="375574"/>
    <lineage>
        <taxon>Bacteria</taxon>
        <taxon>Pseudomonadati</taxon>
        <taxon>Pseudomonadota</taxon>
        <taxon>Betaproteobacteria</taxon>
        <taxon>Neisseriales</taxon>
        <taxon>Chromobacteriaceae</taxon>
        <taxon>Gulbenkiania</taxon>
    </lineage>
</organism>
<feature type="transmembrane region" description="Helical" evidence="1">
    <location>
        <begin position="15"/>
        <end position="35"/>
    </location>
</feature>
<keyword evidence="1" id="KW-0812">Transmembrane</keyword>
<keyword evidence="1" id="KW-0472">Membrane</keyword>
<dbReference type="STRING" id="375574.GCA_001418035_01123"/>
<evidence type="ECO:0000256" key="1">
    <source>
        <dbReference type="SAM" id="Phobius"/>
    </source>
</evidence>
<dbReference type="Proteomes" id="UP000243535">
    <property type="component" value="Unassembled WGS sequence"/>
</dbReference>
<keyword evidence="1" id="KW-1133">Transmembrane helix</keyword>
<accession>A0A0K6GVF2</accession>
<evidence type="ECO:0000313" key="3">
    <source>
        <dbReference type="Proteomes" id="UP000243535"/>
    </source>
</evidence>
<sequence length="196" mass="22349">MIVAWALGALAVQRLSLWPLLGLAVMTVFLFWRSPQTLWPAFTRMRWLFVALLATHGWTLPGVAVMDAVWAPTWQGLAEGLAQSLRLLILVWWLRRIWLVSDRDGFLGALYLLFRPFRRLGLPAATLACRLGLTLHYADRLLSLPRPVHWRQWPTWLAESMAQTGPDEVELTLCRWRAPDWVLVGLAVAIATGMWA</sequence>
<gene>
    <name evidence="2" type="ORF">Ga0061063_1331</name>
</gene>
<evidence type="ECO:0008006" key="4">
    <source>
        <dbReference type="Google" id="ProtNLM"/>
    </source>
</evidence>
<dbReference type="EMBL" id="CYHA01000002">
    <property type="protein sequence ID" value="CUA82550.1"/>
    <property type="molecule type" value="Genomic_DNA"/>
</dbReference>
<proteinExistence type="predicted"/>